<dbReference type="SUPFAM" id="SSF55785">
    <property type="entry name" value="PYP-like sensor domain (PAS domain)"/>
    <property type="match status" value="2"/>
</dbReference>
<dbReference type="SUPFAM" id="SSF55874">
    <property type="entry name" value="ATPase domain of HSP90 chaperone/DNA topoisomerase II/histidine kinase"/>
    <property type="match status" value="1"/>
</dbReference>
<dbReference type="InterPro" id="IPR036097">
    <property type="entry name" value="HisK_dim/P_sf"/>
</dbReference>
<evidence type="ECO:0000313" key="10">
    <source>
        <dbReference type="Proteomes" id="UP001430377"/>
    </source>
</evidence>
<protein>
    <recommendedName>
        <fullName evidence="2">histidine kinase</fullName>
        <ecNumber evidence="2">2.7.13.3</ecNumber>
    </recommendedName>
</protein>
<feature type="compositionally biased region" description="Polar residues" evidence="6">
    <location>
        <begin position="529"/>
        <end position="543"/>
    </location>
</feature>
<dbReference type="InterPro" id="IPR011006">
    <property type="entry name" value="CheY-like_superfamily"/>
</dbReference>
<dbReference type="SUPFAM" id="SSF47384">
    <property type="entry name" value="Homodimeric domain of signal transducing histidine kinase"/>
    <property type="match status" value="1"/>
</dbReference>
<dbReference type="SMART" id="SM00091">
    <property type="entry name" value="PAS"/>
    <property type="match status" value="2"/>
</dbReference>
<keyword evidence="3" id="KW-0808">Transferase</keyword>
<evidence type="ECO:0000313" key="9">
    <source>
        <dbReference type="EMBL" id="MBX0322525.1"/>
    </source>
</evidence>
<accession>A0AAW4PMZ5</accession>
<dbReference type="SUPFAM" id="SSF52172">
    <property type="entry name" value="CheY-like"/>
    <property type="match status" value="1"/>
</dbReference>
<dbReference type="Gene3D" id="3.30.450.20">
    <property type="entry name" value="PAS domain"/>
    <property type="match status" value="2"/>
</dbReference>
<keyword evidence="4" id="KW-0418">Kinase</keyword>
<comment type="caution">
    <text evidence="9">The sequence shown here is derived from an EMBL/GenBank/DDBJ whole genome shotgun (WGS) entry which is preliminary data.</text>
</comment>
<proteinExistence type="predicted"/>
<dbReference type="CDD" id="cd00082">
    <property type="entry name" value="HisKA"/>
    <property type="match status" value="1"/>
</dbReference>
<dbReference type="InterPro" id="IPR050736">
    <property type="entry name" value="Sensor_HK_Regulatory"/>
</dbReference>
<dbReference type="InterPro" id="IPR013656">
    <property type="entry name" value="PAS_4"/>
</dbReference>
<dbReference type="CDD" id="cd00130">
    <property type="entry name" value="PAS"/>
    <property type="match status" value="2"/>
</dbReference>
<feature type="region of interest" description="Disordered" evidence="6">
    <location>
        <begin position="509"/>
        <end position="545"/>
    </location>
</feature>
<dbReference type="PANTHER" id="PTHR43711:SF1">
    <property type="entry name" value="HISTIDINE KINASE 1"/>
    <property type="match status" value="1"/>
</dbReference>
<dbReference type="InterPro" id="IPR003661">
    <property type="entry name" value="HisK_dim/P_dom"/>
</dbReference>
<dbReference type="InterPro" id="IPR003594">
    <property type="entry name" value="HATPase_dom"/>
</dbReference>
<feature type="domain" description="Histidine kinase" evidence="7">
    <location>
        <begin position="398"/>
        <end position="618"/>
    </location>
</feature>
<evidence type="ECO:0000256" key="6">
    <source>
        <dbReference type="SAM" id="MobiDB-lite"/>
    </source>
</evidence>
<feature type="domain" description="PAS" evidence="8">
    <location>
        <begin position="253"/>
        <end position="328"/>
    </location>
</feature>
<dbReference type="Gene3D" id="3.40.50.2300">
    <property type="match status" value="1"/>
</dbReference>
<dbReference type="Pfam" id="PF08448">
    <property type="entry name" value="PAS_4"/>
    <property type="match status" value="1"/>
</dbReference>
<dbReference type="EC" id="2.7.13.3" evidence="2"/>
<evidence type="ECO:0000259" key="7">
    <source>
        <dbReference type="PROSITE" id="PS50109"/>
    </source>
</evidence>
<dbReference type="RefSeq" id="WP_220617523.1">
    <property type="nucleotide sequence ID" value="NZ_RKLR01000002.1"/>
</dbReference>
<name>A0AAW4PMZ5_9EURY</name>
<keyword evidence="10" id="KW-1185">Reference proteome</keyword>
<comment type="catalytic activity">
    <reaction evidence="1">
        <text>ATP + protein L-histidine = ADP + protein N-phospho-L-histidine.</text>
        <dbReference type="EC" id="2.7.13.3"/>
    </reaction>
</comment>
<dbReference type="SMART" id="SM00388">
    <property type="entry name" value="HisKA"/>
    <property type="match status" value="1"/>
</dbReference>
<dbReference type="Gene3D" id="3.30.565.10">
    <property type="entry name" value="Histidine kinase-like ATPase, C-terminal domain"/>
    <property type="match status" value="1"/>
</dbReference>
<sequence length="626" mass="67196">MTIPRETTVLLVSAPSQAEVGQRLRASSAATVRDVDSVTAAERHLHDGIDCVVSGVDLPDGSGLDLLERHSGGACDDPFVLVAFDGDETVAAEAVAAGVDRYVPADDPESAAGDVADAVSAVVETGDGSASMDHHEKLVQYSSDIIATYDRAGHLSHVNDSVTDTLGYDPADVVGEDPIEKVHPDDRDRIADFFDALRGSAGETRRVTYRFRTADGDYRTLESIGRNRLDDPELEAIVINSRDVTDREERKAELELYERIVETVPVGVHVLDETGTFLWVNDVFATTMGTTPEEIEGTDYTRVIEQGYVPEWISDAYDDVVRRLLSSRTDAETATIDAVPVQTAEGEKRLFDTHLGLLPLDDGAFAGTVTVFRDVTERTAYREELERQNERLEEFASVVTHDIRNPLSIAAAHVELAREDGESTHLDAAHHAIERAEELAENVLTLAREGKIVGETVAVDVAVVARAAWQTTETGTAALEVEPGVGTLLADETRLRQVFENLFRNAVEHGSTDSGSQADEDGGEHGATDSPTQPDDSAPSVTVTVGPLSDEAGFYVADDGPGIPEHQRHRLFETATGDDAGFGVAIVKTIADAHGWTVAVGESDAGGARFEVSDVTTPDAESSAVE</sequence>
<dbReference type="PANTHER" id="PTHR43711">
    <property type="entry name" value="TWO-COMPONENT HISTIDINE KINASE"/>
    <property type="match status" value="1"/>
</dbReference>
<dbReference type="InterPro" id="IPR013655">
    <property type="entry name" value="PAS_fold_3"/>
</dbReference>
<dbReference type="NCBIfam" id="TIGR00229">
    <property type="entry name" value="sensory_box"/>
    <property type="match status" value="2"/>
</dbReference>
<organism evidence="9 10">
    <name type="scientific">Haloarcula rubra</name>
    <dbReference type="NCBI Taxonomy" id="2487747"/>
    <lineage>
        <taxon>Archaea</taxon>
        <taxon>Methanobacteriati</taxon>
        <taxon>Methanobacteriota</taxon>
        <taxon>Stenosarchaea group</taxon>
        <taxon>Halobacteria</taxon>
        <taxon>Halobacteriales</taxon>
        <taxon>Haloarculaceae</taxon>
        <taxon>Haloarcula</taxon>
    </lineage>
</organism>
<dbReference type="Proteomes" id="UP001430377">
    <property type="component" value="Unassembled WGS sequence"/>
</dbReference>
<dbReference type="InterPro" id="IPR005467">
    <property type="entry name" value="His_kinase_dom"/>
</dbReference>
<dbReference type="SMART" id="SM00387">
    <property type="entry name" value="HATPase_c"/>
    <property type="match status" value="1"/>
</dbReference>
<dbReference type="InterPro" id="IPR036890">
    <property type="entry name" value="HATPase_C_sf"/>
</dbReference>
<evidence type="ECO:0000256" key="5">
    <source>
        <dbReference type="ARBA" id="ARBA00023012"/>
    </source>
</evidence>
<dbReference type="AlphaFoldDB" id="A0AAW4PMZ5"/>
<keyword evidence="5" id="KW-0902">Two-component regulatory system</keyword>
<dbReference type="GO" id="GO:0000155">
    <property type="term" value="F:phosphorelay sensor kinase activity"/>
    <property type="evidence" value="ECO:0007669"/>
    <property type="project" value="InterPro"/>
</dbReference>
<dbReference type="Gene3D" id="1.10.287.130">
    <property type="match status" value="1"/>
</dbReference>
<evidence type="ECO:0000256" key="2">
    <source>
        <dbReference type="ARBA" id="ARBA00012438"/>
    </source>
</evidence>
<dbReference type="InterPro" id="IPR035965">
    <property type="entry name" value="PAS-like_dom_sf"/>
</dbReference>
<dbReference type="EMBL" id="RKLR01000002">
    <property type="protein sequence ID" value="MBX0322525.1"/>
    <property type="molecule type" value="Genomic_DNA"/>
</dbReference>
<dbReference type="Pfam" id="PF02518">
    <property type="entry name" value="HATPase_c"/>
    <property type="match status" value="1"/>
</dbReference>
<dbReference type="Pfam" id="PF08447">
    <property type="entry name" value="PAS_3"/>
    <property type="match status" value="1"/>
</dbReference>
<feature type="domain" description="PAS" evidence="8">
    <location>
        <begin position="131"/>
        <end position="192"/>
    </location>
</feature>
<dbReference type="PROSITE" id="PS50112">
    <property type="entry name" value="PAS"/>
    <property type="match status" value="2"/>
</dbReference>
<evidence type="ECO:0000259" key="8">
    <source>
        <dbReference type="PROSITE" id="PS50112"/>
    </source>
</evidence>
<reference evidence="9 10" key="1">
    <citation type="submission" date="2021-06" db="EMBL/GenBank/DDBJ databases">
        <title>Halomicroarcula sp. a new haloarchaeum isolated from saline soil.</title>
        <authorList>
            <person name="Duran-Viseras A."/>
            <person name="Sanchez-Porro C."/>
            <person name="Ventosa A."/>
        </authorList>
    </citation>
    <scope>NUCLEOTIDE SEQUENCE [LARGE SCALE GENOMIC DNA]</scope>
    <source>
        <strain evidence="9 10">F13</strain>
    </source>
</reference>
<evidence type="ECO:0000256" key="1">
    <source>
        <dbReference type="ARBA" id="ARBA00000085"/>
    </source>
</evidence>
<dbReference type="Pfam" id="PF00512">
    <property type="entry name" value="HisKA"/>
    <property type="match status" value="1"/>
</dbReference>
<dbReference type="InterPro" id="IPR000014">
    <property type="entry name" value="PAS"/>
</dbReference>
<evidence type="ECO:0000256" key="4">
    <source>
        <dbReference type="ARBA" id="ARBA00022777"/>
    </source>
</evidence>
<evidence type="ECO:0000256" key="3">
    <source>
        <dbReference type="ARBA" id="ARBA00022679"/>
    </source>
</evidence>
<dbReference type="CDD" id="cd00075">
    <property type="entry name" value="HATPase"/>
    <property type="match status" value="1"/>
</dbReference>
<gene>
    <name evidence="9" type="ORF">EGH21_05735</name>
</gene>
<dbReference type="PROSITE" id="PS50109">
    <property type="entry name" value="HIS_KIN"/>
    <property type="match status" value="1"/>
</dbReference>